<dbReference type="Pfam" id="PF00990">
    <property type="entry name" value="GGDEF"/>
    <property type="match status" value="1"/>
</dbReference>
<evidence type="ECO:0000313" key="2">
    <source>
        <dbReference type="EMBL" id="EXM37458.1"/>
    </source>
</evidence>
<reference evidence="2 3" key="1">
    <citation type="submission" date="2013-06" db="EMBL/GenBank/DDBJ databases">
        <title>Rumen cellulosomics: divergent fiber-degrading strategies revealed by comparative genome-wide analysis of six Ruminococcal strains.</title>
        <authorList>
            <person name="Dassa B."/>
            <person name="Borovok I."/>
            <person name="Lamed R."/>
            <person name="Flint H."/>
            <person name="Yeoman C.J."/>
            <person name="White B."/>
            <person name="Bayer E.A."/>
        </authorList>
    </citation>
    <scope>NUCLEOTIDE SEQUENCE [LARGE SCALE GENOMIC DNA]</scope>
    <source>
        <strain evidence="2 3">SY3</strain>
    </source>
</reference>
<protein>
    <submittedName>
        <fullName evidence="2">Diguanylate cyclase</fullName>
    </submittedName>
</protein>
<keyword evidence="3" id="KW-1185">Reference proteome</keyword>
<dbReference type="PATRIC" id="fig|1341156.4.peg.3572"/>
<dbReference type="NCBIfam" id="TIGR00254">
    <property type="entry name" value="GGDEF"/>
    <property type="match status" value="1"/>
</dbReference>
<name>A0A011VS95_RUMAL</name>
<dbReference type="InterPro" id="IPR050469">
    <property type="entry name" value="Diguanylate_Cyclase"/>
</dbReference>
<dbReference type="SMART" id="SM00897">
    <property type="entry name" value="FIST"/>
    <property type="match status" value="1"/>
</dbReference>
<dbReference type="Pfam" id="PF08495">
    <property type="entry name" value="FIST"/>
    <property type="match status" value="1"/>
</dbReference>
<dbReference type="PANTHER" id="PTHR45138">
    <property type="entry name" value="REGULATORY COMPONENTS OF SENSORY TRANSDUCTION SYSTEM"/>
    <property type="match status" value="1"/>
</dbReference>
<dbReference type="Pfam" id="PF10442">
    <property type="entry name" value="FIST_C"/>
    <property type="match status" value="1"/>
</dbReference>
<dbReference type="InterPro" id="IPR013702">
    <property type="entry name" value="FIST_domain_N"/>
</dbReference>
<organism evidence="2 3">
    <name type="scientific">Ruminococcus albus SY3</name>
    <dbReference type="NCBI Taxonomy" id="1341156"/>
    <lineage>
        <taxon>Bacteria</taxon>
        <taxon>Bacillati</taxon>
        <taxon>Bacillota</taxon>
        <taxon>Clostridia</taxon>
        <taxon>Eubacteriales</taxon>
        <taxon>Oscillospiraceae</taxon>
        <taxon>Ruminococcus</taxon>
    </lineage>
</organism>
<dbReference type="InterPro" id="IPR019494">
    <property type="entry name" value="FIST_C"/>
</dbReference>
<evidence type="ECO:0000259" key="1">
    <source>
        <dbReference type="PROSITE" id="PS50887"/>
    </source>
</evidence>
<dbReference type="AlphaFoldDB" id="A0A011VS95"/>
<dbReference type="PANTHER" id="PTHR45138:SF9">
    <property type="entry name" value="DIGUANYLATE CYCLASE DGCM-RELATED"/>
    <property type="match status" value="1"/>
</dbReference>
<feature type="domain" description="GGDEF" evidence="1">
    <location>
        <begin position="446"/>
        <end position="575"/>
    </location>
</feature>
<dbReference type="InterPro" id="IPR043128">
    <property type="entry name" value="Rev_trsase/Diguanyl_cyclase"/>
</dbReference>
<dbReference type="Gene3D" id="3.30.70.270">
    <property type="match status" value="1"/>
</dbReference>
<dbReference type="SMART" id="SM00267">
    <property type="entry name" value="GGDEF"/>
    <property type="match status" value="1"/>
</dbReference>
<dbReference type="RefSeq" id="WP_037288861.1">
    <property type="nucleotide sequence ID" value="NZ_JEOB01000004.1"/>
</dbReference>
<dbReference type="PROSITE" id="PS50887">
    <property type="entry name" value="GGDEF"/>
    <property type="match status" value="1"/>
</dbReference>
<accession>A0A011VS95</accession>
<evidence type="ECO:0000313" key="3">
    <source>
        <dbReference type="Proteomes" id="UP000021369"/>
    </source>
</evidence>
<sequence length="575" mass="64259">MRQFQFDYYNDFSLKTELTKIRLWCDSSVYSHIVFQIYSEQVDREKISHVCSIIESAMPQAEYFGCSTNGNIIGGEFSENDITIICTVFEYPSTKMLFRQYELSDQTADSVTGDILHLIDENHWVKAVELVTTIRGMSMTGFCENLSNSRADIQIFGGGAFASDINNEEACVFSKNGGISSGGVVFWLLGGEDLAIDSTYVTGWKPLGKMLHVTRSEGSRLYELDGAPAYDVYYKYLNIKNDAHFFNHSLEFPFFYKCHGISILRAPTASLDDGSLIMTSDIESDEYAQLAYGDPGTILESVREEGTRIRDFRPEIVQIFSCAARRSFWGNNEISKESKPFCGIAPTSGFYTSGEFLRTGKYLNQHNVTMVLVGMREGLADDIPKKTLEIDESEFTGKMALINRLANYINAAFRELEESAILDGLTKLYNRAEIQRRINERLLSGEKLSLIMIDIDNFKSVNDTYGHNEGDNVIIGLAKMLKDGISSRGNYASAGRWGGEEFMVLLPNDINSAIVAAGEMCSAFREINFPLAGHRTISVGVTEAKADDTLDKLLIRVDSALYDAKHNGKNRVVVV</sequence>
<dbReference type="SMART" id="SM01204">
    <property type="entry name" value="FIST_C"/>
    <property type="match status" value="1"/>
</dbReference>
<proteinExistence type="predicted"/>
<dbReference type="OrthoDB" id="9807794at2"/>
<dbReference type="InterPro" id="IPR029787">
    <property type="entry name" value="Nucleotide_cyclase"/>
</dbReference>
<dbReference type="SUPFAM" id="SSF55073">
    <property type="entry name" value="Nucleotide cyclase"/>
    <property type="match status" value="1"/>
</dbReference>
<dbReference type="GO" id="GO:0005886">
    <property type="term" value="C:plasma membrane"/>
    <property type="evidence" value="ECO:0007669"/>
    <property type="project" value="TreeGrafter"/>
</dbReference>
<dbReference type="GO" id="GO:1902201">
    <property type="term" value="P:negative regulation of bacterial-type flagellum-dependent cell motility"/>
    <property type="evidence" value="ECO:0007669"/>
    <property type="project" value="TreeGrafter"/>
</dbReference>
<gene>
    <name evidence="2" type="ORF">RASY3_12740</name>
</gene>
<dbReference type="EMBL" id="JEOB01000004">
    <property type="protein sequence ID" value="EXM37458.1"/>
    <property type="molecule type" value="Genomic_DNA"/>
</dbReference>
<dbReference type="GO" id="GO:0043709">
    <property type="term" value="P:cell adhesion involved in single-species biofilm formation"/>
    <property type="evidence" value="ECO:0007669"/>
    <property type="project" value="TreeGrafter"/>
</dbReference>
<dbReference type="InterPro" id="IPR000160">
    <property type="entry name" value="GGDEF_dom"/>
</dbReference>
<dbReference type="CDD" id="cd01949">
    <property type="entry name" value="GGDEF"/>
    <property type="match status" value="1"/>
</dbReference>
<comment type="caution">
    <text evidence="2">The sequence shown here is derived from an EMBL/GenBank/DDBJ whole genome shotgun (WGS) entry which is preliminary data.</text>
</comment>
<dbReference type="Proteomes" id="UP000021369">
    <property type="component" value="Unassembled WGS sequence"/>
</dbReference>
<dbReference type="GO" id="GO:0052621">
    <property type="term" value="F:diguanylate cyclase activity"/>
    <property type="evidence" value="ECO:0007669"/>
    <property type="project" value="TreeGrafter"/>
</dbReference>